<accession>A0ABS2SWK4</accession>
<evidence type="ECO:0000313" key="2">
    <source>
        <dbReference type="EMBL" id="MBM7839917.1"/>
    </source>
</evidence>
<dbReference type="EMBL" id="JAFBCV010000010">
    <property type="protein sequence ID" value="MBM7839917.1"/>
    <property type="molecule type" value="Genomic_DNA"/>
</dbReference>
<reference evidence="2" key="1">
    <citation type="submission" date="2021-01" db="EMBL/GenBank/DDBJ databases">
        <title>Genomic Encyclopedia of Type Strains, Phase IV (KMG-IV): sequencing the most valuable type-strain genomes for metagenomic binning, comparative biology and taxonomic classification.</title>
        <authorList>
            <person name="Goeker M."/>
        </authorList>
    </citation>
    <scope>NUCLEOTIDE SEQUENCE</scope>
    <source>
        <strain evidence="2">DSM 21943</strain>
    </source>
</reference>
<name>A0ABS2SWK4_9BACI</name>
<evidence type="ECO:0000256" key="1">
    <source>
        <dbReference type="ARBA" id="ARBA00022729"/>
    </source>
</evidence>
<keyword evidence="1" id="KW-0732">Signal</keyword>
<gene>
    <name evidence="2" type="ORF">JOC54_003197</name>
</gene>
<comment type="caution">
    <text evidence="2">The sequence shown here is derived from an EMBL/GenBank/DDBJ whole genome shotgun (WGS) entry which is preliminary data.</text>
</comment>
<organism evidence="2 3">
    <name type="scientific">Shouchella xiaoxiensis</name>
    <dbReference type="NCBI Taxonomy" id="766895"/>
    <lineage>
        <taxon>Bacteria</taxon>
        <taxon>Bacillati</taxon>
        <taxon>Bacillota</taxon>
        <taxon>Bacilli</taxon>
        <taxon>Bacillales</taxon>
        <taxon>Bacillaceae</taxon>
        <taxon>Shouchella</taxon>
    </lineage>
</organism>
<dbReference type="Gene3D" id="2.60.40.1240">
    <property type="match status" value="1"/>
</dbReference>
<dbReference type="Proteomes" id="UP001179280">
    <property type="component" value="Unassembled WGS sequence"/>
</dbReference>
<protein>
    <submittedName>
        <fullName evidence="2">Uncharacterized protein</fullName>
    </submittedName>
</protein>
<dbReference type="InterPro" id="IPR029050">
    <property type="entry name" value="Immunoprotect_excell_Ig-like"/>
</dbReference>
<keyword evidence="3" id="KW-1185">Reference proteome</keyword>
<proteinExistence type="predicted"/>
<evidence type="ECO:0000313" key="3">
    <source>
        <dbReference type="Proteomes" id="UP001179280"/>
    </source>
</evidence>
<sequence length="99" mass="11115">MADITLKNLEDETIDIEDALDKFELTGFLEGSGGGEYSHYYDAIEQMQGDLESGEEIDGQLLFEENESEEYHIRVTEGLLSANGVKNQAIWTFTMDDAN</sequence>